<dbReference type="SMART" id="SM00895">
    <property type="entry name" value="FCD"/>
    <property type="match status" value="1"/>
</dbReference>
<dbReference type="OrthoDB" id="1040417at2"/>
<evidence type="ECO:0000256" key="4">
    <source>
        <dbReference type="SAM" id="MobiDB-lite"/>
    </source>
</evidence>
<dbReference type="STRING" id="28092.WM40_18650"/>
<dbReference type="Proteomes" id="UP000033618">
    <property type="component" value="Unassembled WGS sequence"/>
</dbReference>
<keyword evidence="7" id="KW-1185">Reference proteome</keyword>
<organism evidence="6 7">
    <name type="scientific">Robbsia andropogonis</name>
    <dbReference type="NCBI Taxonomy" id="28092"/>
    <lineage>
        <taxon>Bacteria</taxon>
        <taxon>Pseudomonadati</taxon>
        <taxon>Pseudomonadota</taxon>
        <taxon>Betaproteobacteria</taxon>
        <taxon>Burkholderiales</taxon>
        <taxon>Burkholderiaceae</taxon>
        <taxon>Robbsia</taxon>
    </lineage>
</organism>
<dbReference type="CDD" id="cd07377">
    <property type="entry name" value="WHTH_GntR"/>
    <property type="match status" value="1"/>
</dbReference>
<dbReference type="InterPro" id="IPR036388">
    <property type="entry name" value="WH-like_DNA-bd_sf"/>
</dbReference>
<name>A0A0F5JWT9_9BURK</name>
<dbReference type="Pfam" id="PF07729">
    <property type="entry name" value="FCD"/>
    <property type="match status" value="2"/>
</dbReference>
<evidence type="ECO:0000259" key="5">
    <source>
        <dbReference type="PROSITE" id="PS50949"/>
    </source>
</evidence>
<reference evidence="6 7" key="1">
    <citation type="submission" date="2015-03" db="EMBL/GenBank/DDBJ databases">
        <title>Draft Genome Sequence of Burkholderia andropogonis type strain ICMP2807, isolated from Sorghum bicolor.</title>
        <authorList>
            <person name="Lopes-Santos L."/>
            <person name="Castro D.B."/>
            <person name="Ottoboni L.M."/>
            <person name="Park D."/>
            <person name="Weirc B.S."/>
            <person name="Destefano S.A."/>
        </authorList>
    </citation>
    <scope>NUCLEOTIDE SEQUENCE [LARGE SCALE GENOMIC DNA]</scope>
    <source>
        <strain evidence="6 7">ICMP2807</strain>
    </source>
</reference>
<keyword evidence="1" id="KW-0805">Transcription regulation</keyword>
<dbReference type="EMBL" id="LAQU01000023">
    <property type="protein sequence ID" value="KKB62175.1"/>
    <property type="molecule type" value="Genomic_DNA"/>
</dbReference>
<dbReference type="Gene3D" id="1.20.120.530">
    <property type="entry name" value="GntR ligand-binding domain-like"/>
    <property type="match status" value="1"/>
</dbReference>
<feature type="domain" description="HTH gntR-type" evidence="5">
    <location>
        <begin position="15"/>
        <end position="83"/>
    </location>
</feature>
<dbReference type="InterPro" id="IPR011711">
    <property type="entry name" value="GntR_C"/>
</dbReference>
<evidence type="ECO:0000256" key="1">
    <source>
        <dbReference type="ARBA" id="ARBA00023015"/>
    </source>
</evidence>
<dbReference type="SUPFAM" id="SSF46785">
    <property type="entry name" value="Winged helix' DNA-binding domain"/>
    <property type="match status" value="1"/>
</dbReference>
<protein>
    <submittedName>
        <fullName evidence="6">GntR family transcriptional regulator</fullName>
    </submittedName>
</protein>
<dbReference type="GO" id="GO:0003677">
    <property type="term" value="F:DNA binding"/>
    <property type="evidence" value="ECO:0007669"/>
    <property type="project" value="UniProtKB-KW"/>
</dbReference>
<keyword evidence="3" id="KW-0804">Transcription</keyword>
<keyword evidence="2" id="KW-0238">DNA-binding</keyword>
<evidence type="ECO:0000256" key="3">
    <source>
        <dbReference type="ARBA" id="ARBA00023163"/>
    </source>
</evidence>
<dbReference type="SUPFAM" id="SSF48008">
    <property type="entry name" value="GntR ligand-binding domain-like"/>
    <property type="match status" value="2"/>
</dbReference>
<evidence type="ECO:0000256" key="2">
    <source>
        <dbReference type="ARBA" id="ARBA00023125"/>
    </source>
</evidence>
<evidence type="ECO:0000313" key="6">
    <source>
        <dbReference type="EMBL" id="KKB62175.1"/>
    </source>
</evidence>
<dbReference type="AlphaFoldDB" id="A0A0F5JWT9"/>
<dbReference type="InterPro" id="IPR036390">
    <property type="entry name" value="WH_DNA-bd_sf"/>
</dbReference>
<gene>
    <name evidence="6" type="ORF">WM40_18650</name>
</gene>
<dbReference type="GO" id="GO:0003700">
    <property type="term" value="F:DNA-binding transcription factor activity"/>
    <property type="evidence" value="ECO:0007669"/>
    <property type="project" value="InterPro"/>
</dbReference>
<accession>A0A0F5JWT9</accession>
<dbReference type="PANTHER" id="PTHR43537:SF5">
    <property type="entry name" value="UXU OPERON TRANSCRIPTIONAL REGULATOR"/>
    <property type="match status" value="1"/>
</dbReference>
<dbReference type="PRINTS" id="PR00035">
    <property type="entry name" value="HTHGNTR"/>
</dbReference>
<sequence>MSASLTSLAAPRRARNLAGLVVDYVKERVEANILKPGDKLPTESQLMLALGVSRTVVREAISRLQAGGVIETRHGIGSFVLSPRQEAFDIDMVPATTLRDVLSVLELRISLETECAGLAAQRATADDVARMQAALEGIEASHGMVDNGGTGPKQRTETTKASLDTPSSEDVDAGGARRRDRSVSADLQFHLSIAQATGNRYFVDILTQMGTALIPRTRIDSAGIAHADPKAYIALVNVEHKSILDAIRRGDADGARAAMRLHLSNSRERLRQASELNAAKSDPHAQGRPVPAVS</sequence>
<dbReference type="RefSeq" id="WP_024903702.1">
    <property type="nucleotide sequence ID" value="NZ_CADFGU010000015.1"/>
</dbReference>
<dbReference type="PANTHER" id="PTHR43537">
    <property type="entry name" value="TRANSCRIPTIONAL REGULATOR, GNTR FAMILY"/>
    <property type="match status" value="1"/>
</dbReference>
<comment type="caution">
    <text evidence="6">The sequence shown here is derived from an EMBL/GenBank/DDBJ whole genome shotgun (WGS) entry which is preliminary data.</text>
</comment>
<evidence type="ECO:0000313" key="7">
    <source>
        <dbReference type="Proteomes" id="UP000033618"/>
    </source>
</evidence>
<dbReference type="PATRIC" id="fig|28092.6.peg.4374"/>
<dbReference type="InterPro" id="IPR000524">
    <property type="entry name" value="Tscrpt_reg_HTH_GntR"/>
</dbReference>
<proteinExistence type="predicted"/>
<dbReference type="PROSITE" id="PS50949">
    <property type="entry name" value="HTH_GNTR"/>
    <property type="match status" value="1"/>
</dbReference>
<dbReference type="SMART" id="SM00345">
    <property type="entry name" value="HTH_GNTR"/>
    <property type="match status" value="1"/>
</dbReference>
<dbReference type="InterPro" id="IPR008920">
    <property type="entry name" value="TF_FadR/GntR_C"/>
</dbReference>
<feature type="region of interest" description="Disordered" evidence="4">
    <location>
        <begin position="140"/>
        <end position="179"/>
    </location>
</feature>
<dbReference type="Pfam" id="PF00392">
    <property type="entry name" value="GntR"/>
    <property type="match status" value="1"/>
</dbReference>
<dbReference type="Gene3D" id="1.10.10.10">
    <property type="entry name" value="Winged helix-like DNA-binding domain superfamily/Winged helix DNA-binding domain"/>
    <property type="match status" value="1"/>
</dbReference>